<protein>
    <submittedName>
        <fullName evidence="2">9153_t:CDS:1</fullName>
    </submittedName>
</protein>
<dbReference type="EMBL" id="CAJVPQ010002539">
    <property type="protein sequence ID" value="CAG8600819.1"/>
    <property type="molecule type" value="Genomic_DNA"/>
</dbReference>
<sequence>MELQKLEASQLMLRKVAHSRPKSKFTEFKEPEDEHTLTEEDDSSNGEITNKDSWKYNRNTRQGKKCMILLSAKEPKPVAGLLTVNIVVKVLGQKIFPVQSKKMLKLFAFYRSIEGCYWKKC</sequence>
<name>A0A9N9CGC4_9GLOM</name>
<evidence type="ECO:0000313" key="2">
    <source>
        <dbReference type="EMBL" id="CAG8600819.1"/>
    </source>
</evidence>
<accession>A0A9N9CGC4</accession>
<dbReference type="Proteomes" id="UP000789570">
    <property type="component" value="Unassembled WGS sequence"/>
</dbReference>
<proteinExistence type="predicted"/>
<evidence type="ECO:0000313" key="3">
    <source>
        <dbReference type="Proteomes" id="UP000789570"/>
    </source>
</evidence>
<comment type="caution">
    <text evidence="2">The sequence shown here is derived from an EMBL/GenBank/DDBJ whole genome shotgun (WGS) entry which is preliminary data.</text>
</comment>
<evidence type="ECO:0000256" key="1">
    <source>
        <dbReference type="SAM" id="MobiDB-lite"/>
    </source>
</evidence>
<keyword evidence="3" id="KW-1185">Reference proteome</keyword>
<feature type="region of interest" description="Disordered" evidence="1">
    <location>
        <begin position="18"/>
        <end position="54"/>
    </location>
</feature>
<organism evidence="2 3">
    <name type="scientific">Funneliformis caledonium</name>
    <dbReference type="NCBI Taxonomy" id="1117310"/>
    <lineage>
        <taxon>Eukaryota</taxon>
        <taxon>Fungi</taxon>
        <taxon>Fungi incertae sedis</taxon>
        <taxon>Mucoromycota</taxon>
        <taxon>Glomeromycotina</taxon>
        <taxon>Glomeromycetes</taxon>
        <taxon>Glomerales</taxon>
        <taxon>Glomeraceae</taxon>
        <taxon>Funneliformis</taxon>
    </lineage>
</organism>
<feature type="compositionally biased region" description="Basic and acidic residues" evidence="1">
    <location>
        <begin position="24"/>
        <end position="38"/>
    </location>
</feature>
<gene>
    <name evidence="2" type="ORF">FCALED_LOCUS8583</name>
</gene>
<reference evidence="2" key="1">
    <citation type="submission" date="2021-06" db="EMBL/GenBank/DDBJ databases">
        <authorList>
            <person name="Kallberg Y."/>
            <person name="Tangrot J."/>
            <person name="Rosling A."/>
        </authorList>
    </citation>
    <scope>NUCLEOTIDE SEQUENCE</scope>
    <source>
        <strain evidence="2">UK204</strain>
    </source>
</reference>
<dbReference type="AlphaFoldDB" id="A0A9N9CGC4"/>